<keyword evidence="5 9" id="KW-1133">Transmembrane helix</keyword>
<dbReference type="EMBL" id="MPUK01000009">
    <property type="protein sequence ID" value="ONH65796.1"/>
    <property type="molecule type" value="Genomic_DNA"/>
</dbReference>
<evidence type="ECO:0000256" key="8">
    <source>
        <dbReference type="SAM" id="MobiDB-lite"/>
    </source>
</evidence>
<evidence type="ECO:0000313" key="11">
    <source>
        <dbReference type="Proteomes" id="UP000189513"/>
    </source>
</evidence>
<dbReference type="AlphaFoldDB" id="A0A1V2L3G7"/>
<feature type="transmembrane region" description="Helical" evidence="9">
    <location>
        <begin position="249"/>
        <end position="267"/>
    </location>
</feature>
<dbReference type="CDD" id="cd00333">
    <property type="entry name" value="MIP"/>
    <property type="match status" value="1"/>
</dbReference>
<comment type="subcellular location">
    <subcellularLocation>
        <location evidence="1">Membrane</location>
        <topology evidence="1">Multi-pass membrane protein</topology>
    </subcellularLocation>
</comment>
<dbReference type="GO" id="GO:0015254">
    <property type="term" value="F:glycerol channel activity"/>
    <property type="evidence" value="ECO:0007669"/>
    <property type="project" value="TreeGrafter"/>
</dbReference>
<evidence type="ECO:0000256" key="4">
    <source>
        <dbReference type="ARBA" id="ARBA00022692"/>
    </source>
</evidence>
<accession>A0A1V2L3G7</accession>
<dbReference type="OMA" id="CALGRMP"/>
<reference evidence="11" key="1">
    <citation type="journal article" date="2017" name="Genome Announc.">
        <title>Genome sequences of Cyberlindnera fabianii 65, Pichia kudriavzevii 129, and Saccharomyces cerevisiae 131 isolated from fermented masau fruits in Zimbabwe.</title>
        <authorList>
            <person name="van Rijswijck I.M.H."/>
            <person name="Derks M.F.L."/>
            <person name="Abee T."/>
            <person name="de Ridder D."/>
            <person name="Smid E.J."/>
        </authorList>
    </citation>
    <scope>NUCLEOTIDE SEQUENCE [LARGE SCALE GENOMIC DNA]</scope>
    <source>
        <strain evidence="11">65</strain>
    </source>
</reference>
<dbReference type="Pfam" id="PF00230">
    <property type="entry name" value="MIP"/>
    <property type="match status" value="1"/>
</dbReference>
<gene>
    <name evidence="10" type="ORF">BON22_4167</name>
</gene>
<keyword evidence="4 7" id="KW-0812">Transmembrane</keyword>
<dbReference type="Gene3D" id="1.20.1080.10">
    <property type="entry name" value="Glycerol uptake facilitator protein"/>
    <property type="match status" value="1"/>
</dbReference>
<evidence type="ECO:0000256" key="9">
    <source>
        <dbReference type="SAM" id="Phobius"/>
    </source>
</evidence>
<organism evidence="10 11">
    <name type="scientific">Cyberlindnera fabianii</name>
    <name type="common">Yeast</name>
    <name type="synonym">Hansenula fabianii</name>
    <dbReference type="NCBI Taxonomy" id="36022"/>
    <lineage>
        <taxon>Eukaryota</taxon>
        <taxon>Fungi</taxon>
        <taxon>Dikarya</taxon>
        <taxon>Ascomycota</taxon>
        <taxon>Saccharomycotina</taxon>
        <taxon>Saccharomycetes</taxon>
        <taxon>Phaffomycetales</taxon>
        <taxon>Phaffomycetaceae</taxon>
        <taxon>Cyberlindnera</taxon>
    </lineage>
</organism>
<keyword evidence="11" id="KW-1185">Reference proteome</keyword>
<dbReference type="VEuPathDB" id="FungiDB:BON22_4167"/>
<dbReference type="PANTHER" id="PTHR43829">
    <property type="entry name" value="AQUAPORIN OR AQUAGLYCEROPORIN RELATED"/>
    <property type="match status" value="1"/>
</dbReference>
<dbReference type="PANTHER" id="PTHR43829:SF9">
    <property type="entry name" value="AQUAPORIN-9"/>
    <property type="match status" value="1"/>
</dbReference>
<dbReference type="STRING" id="36022.A0A1V2L3G7"/>
<evidence type="ECO:0000313" key="10">
    <source>
        <dbReference type="EMBL" id="ONH65796.1"/>
    </source>
</evidence>
<sequence length="373" mass="40497">MPKSSSHRTRSALASASTSADAEEIEEVQGHPEAASASALAYAISHESITNPAAAPTSGLERRATNLDRSDPLIFTPLQRVRFAFREYLAEFIGTMVMIMFGDGVVAQYKLSNKEAGTYTTIAFSWATAVFLGYACSAGISGAHLNPGVTLSSAIYRTFPWKKVPGYIFAQGLGGYVGALLVYATYIQSINDFEGGNGVRSVYGDTASAGIFCTFPAPFLNTKGQVASELVASALLQFGIFSMTDPHNAALGSFFPFGLWILIYGLGTSFGYQTGYAINFARDFTPRLAALTVGYGTDMFTAYHHYFWVPMIIPVIGCLLGGFIYDFFIYQGLDSPLNQPDLGYKKTIEEVRGFRMHHMRPDFDVEQAHASSS</sequence>
<feature type="compositionally biased region" description="Basic residues" evidence="8">
    <location>
        <begin position="1"/>
        <end position="10"/>
    </location>
</feature>
<comment type="similarity">
    <text evidence="2 7">Belongs to the MIP/aquaporin (TC 1.A.8) family.</text>
</comment>
<dbReference type="InterPro" id="IPR023271">
    <property type="entry name" value="Aquaporin-like"/>
</dbReference>
<evidence type="ECO:0000256" key="7">
    <source>
        <dbReference type="RuleBase" id="RU000477"/>
    </source>
</evidence>
<evidence type="ECO:0000256" key="1">
    <source>
        <dbReference type="ARBA" id="ARBA00004141"/>
    </source>
</evidence>
<dbReference type="GO" id="GO:0005886">
    <property type="term" value="C:plasma membrane"/>
    <property type="evidence" value="ECO:0007669"/>
    <property type="project" value="TreeGrafter"/>
</dbReference>
<feature type="transmembrane region" description="Helical" evidence="9">
    <location>
        <begin position="312"/>
        <end position="330"/>
    </location>
</feature>
<evidence type="ECO:0000256" key="3">
    <source>
        <dbReference type="ARBA" id="ARBA00022448"/>
    </source>
</evidence>
<keyword evidence="6 9" id="KW-0472">Membrane</keyword>
<dbReference type="PRINTS" id="PR00783">
    <property type="entry name" value="MINTRINSICP"/>
</dbReference>
<comment type="caution">
    <text evidence="10">The sequence shown here is derived from an EMBL/GenBank/DDBJ whole genome shotgun (WGS) entry which is preliminary data.</text>
</comment>
<feature type="region of interest" description="Disordered" evidence="8">
    <location>
        <begin position="1"/>
        <end position="33"/>
    </location>
</feature>
<proteinExistence type="inferred from homology"/>
<name>A0A1V2L3G7_CYBFA</name>
<evidence type="ECO:0000256" key="5">
    <source>
        <dbReference type="ARBA" id="ARBA00022989"/>
    </source>
</evidence>
<feature type="transmembrane region" description="Helical" evidence="9">
    <location>
        <begin position="166"/>
        <end position="186"/>
    </location>
</feature>
<evidence type="ECO:0000256" key="2">
    <source>
        <dbReference type="ARBA" id="ARBA00006175"/>
    </source>
</evidence>
<feature type="transmembrane region" description="Helical" evidence="9">
    <location>
        <begin position="123"/>
        <end position="145"/>
    </location>
</feature>
<dbReference type="InterPro" id="IPR000425">
    <property type="entry name" value="MIP"/>
</dbReference>
<dbReference type="Proteomes" id="UP000189513">
    <property type="component" value="Unassembled WGS sequence"/>
</dbReference>
<keyword evidence="3 7" id="KW-0813">Transport</keyword>
<dbReference type="SUPFAM" id="SSF81338">
    <property type="entry name" value="Aquaporin-like"/>
    <property type="match status" value="1"/>
</dbReference>
<protein>
    <submittedName>
        <fullName evidence="10">Glycerol uptake/efflux facilitator protein</fullName>
    </submittedName>
</protein>
<feature type="compositionally biased region" description="Low complexity" evidence="8">
    <location>
        <begin position="11"/>
        <end position="20"/>
    </location>
</feature>
<dbReference type="GO" id="GO:0015250">
    <property type="term" value="F:water channel activity"/>
    <property type="evidence" value="ECO:0007669"/>
    <property type="project" value="TreeGrafter"/>
</dbReference>
<evidence type="ECO:0000256" key="6">
    <source>
        <dbReference type="ARBA" id="ARBA00023136"/>
    </source>
</evidence>
<dbReference type="InterPro" id="IPR050363">
    <property type="entry name" value="MIP/Aquaporin"/>
</dbReference>
<feature type="transmembrane region" description="Helical" evidence="9">
    <location>
        <begin position="88"/>
        <end position="111"/>
    </location>
</feature>
<dbReference type="NCBIfam" id="TIGR00861">
    <property type="entry name" value="MIP"/>
    <property type="match status" value="1"/>
</dbReference>